<comment type="subcellular location">
    <subcellularLocation>
        <location evidence="1">Endoplasmic reticulum membrane</location>
        <topology evidence="1">Multi-pass membrane protein</topology>
    </subcellularLocation>
</comment>
<comment type="pathway">
    <text evidence="12">Phospholipid metabolism.</text>
</comment>
<keyword evidence="6" id="KW-0256">Endoplasmic reticulum</keyword>
<organism evidence="14 15">
    <name type="scientific">Halteria grandinella</name>
    <dbReference type="NCBI Taxonomy" id="5974"/>
    <lineage>
        <taxon>Eukaryota</taxon>
        <taxon>Sar</taxon>
        <taxon>Alveolata</taxon>
        <taxon>Ciliophora</taxon>
        <taxon>Intramacronucleata</taxon>
        <taxon>Spirotrichea</taxon>
        <taxon>Stichotrichia</taxon>
        <taxon>Sporadotrichida</taxon>
        <taxon>Halteriidae</taxon>
        <taxon>Halteria</taxon>
    </lineage>
</organism>
<dbReference type="InterPro" id="IPR004277">
    <property type="entry name" value="PSS"/>
</dbReference>
<reference evidence="14" key="1">
    <citation type="submission" date="2019-06" db="EMBL/GenBank/DDBJ databases">
        <authorList>
            <person name="Zheng W."/>
        </authorList>
    </citation>
    <scope>NUCLEOTIDE SEQUENCE</scope>
    <source>
        <strain evidence="14">QDHG01</strain>
    </source>
</reference>
<dbReference type="GO" id="GO:0005789">
    <property type="term" value="C:endoplasmic reticulum membrane"/>
    <property type="evidence" value="ECO:0007669"/>
    <property type="project" value="UniProtKB-SubCell"/>
</dbReference>
<evidence type="ECO:0000256" key="3">
    <source>
        <dbReference type="ARBA" id="ARBA00022516"/>
    </source>
</evidence>
<dbReference type="AlphaFoldDB" id="A0A8J8NPW3"/>
<comment type="caution">
    <text evidence="14">The sequence shown here is derived from an EMBL/GenBank/DDBJ whole genome shotgun (WGS) entry which is preliminary data.</text>
</comment>
<evidence type="ECO:0000256" key="4">
    <source>
        <dbReference type="ARBA" id="ARBA00022679"/>
    </source>
</evidence>
<dbReference type="PANTHER" id="PTHR15362">
    <property type="entry name" value="PHOSPHATIDYLINOSITOL SYNTHASE"/>
    <property type="match status" value="1"/>
</dbReference>
<keyword evidence="5 13" id="KW-0812">Transmembrane</keyword>
<feature type="transmembrane region" description="Helical" evidence="13">
    <location>
        <begin position="181"/>
        <end position="200"/>
    </location>
</feature>
<dbReference type="Pfam" id="PF03034">
    <property type="entry name" value="PSS"/>
    <property type="match status" value="1"/>
</dbReference>
<sequence length="434" mass="51325">MLSHHELEKFDYNSLFYTPRTLSTLFFTLLVLNLFAYTIVPINEASKQDSQGFTFASKIGIGASVVAFLAFASTQFPDTLVKRPHPIFWRLIMGLLALYTLFMTFVLFQPLDDARRIFKFFDNALGEKLPEKSYADDCRIFTPENPYSSFQNVYEAAVDVHFFAHLFGWWFKMMIIRDVKMCWLLSIVFELLEITFRHWLPNFWECWWDHLLLDVFGCNMLGIILGAWSCNYLYMRRMNWIYDKPHGSHPAPCANKLITFVNKFRPNVWTRYDWSVFSSLTRYNQFLFYCFICLGIDCMNFFNKFILWIPANHKLLSVRLFIWAFTCIAASKEYFEFIQNAHCKRVGPFVWLSCLCLGVELSISFKFGYQMFTTPFPWYVQVMWATIWTFMFAGAVYAYSNGCKQQESKEKDIDMLDPAIDVEPIYENENKKNK</sequence>
<evidence type="ECO:0000256" key="12">
    <source>
        <dbReference type="ARBA" id="ARBA00025707"/>
    </source>
</evidence>
<feature type="transmembrane region" description="Helical" evidence="13">
    <location>
        <begin position="286"/>
        <end position="308"/>
    </location>
</feature>
<dbReference type="GO" id="GO:0006659">
    <property type="term" value="P:phosphatidylserine biosynthetic process"/>
    <property type="evidence" value="ECO:0007669"/>
    <property type="project" value="InterPro"/>
</dbReference>
<keyword evidence="4" id="KW-0808">Transferase</keyword>
<evidence type="ECO:0000256" key="5">
    <source>
        <dbReference type="ARBA" id="ARBA00022692"/>
    </source>
</evidence>
<feature type="transmembrane region" description="Helical" evidence="13">
    <location>
        <begin position="20"/>
        <end position="40"/>
    </location>
</feature>
<evidence type="ECO:0000256" key="7">
    <source>
        <dbReference type="ARBA" id="ARBA00022989"/>
    </source>
</evidence>
<evidence type="ECO:0000256" key="6">
    <source>
        <dbReference type="ARBA" id="ARBA00022824"/>
    </source>
</evidence>
<feature type="transmembrane region" description="Helical" evidence="13">
    <location>
        <begin position="212"/>
        <end position="234"/>
    </location>
</feature>
<keyword evidence="3" id="KW-0444">Lipid biosynthesis</keyword>
<keyword evidence="11" id="KW-1208">Phospholipid metabolism</keyword>
<evidence type="ECO:0000256" key="1">
    <source>
        <dbReference type="ARBA" id="ARBA00004477"/>
    </source>
</evidence>
<name>A0A8J8NPW3_HALGN</name>
<dbReference type="PANTHER" id="PTHR15362:SF7">
    <property type="entry name" value="PHOSPHATIDYLSERINE SYNTHASE 2"/>
    <property type="match status" value="1"/>
</dbReference>
<evidence type="ECO:0000256" key="8">
    <source>
        <dbReference type="ARBA" id="ARBA00023098"/>
    </source>
</evidence>
<dbReference type="EMBL" id="RRYP01008502">
    <property type="protein sequence ID" value="TNV79732.1"/>
    <property type="molecule type" value="Genomic_DNA"/>
</dbReference>
<gene>
    <name evidence="14" type="ORF">FGO68_gene11453</name>
</gene>
<evidence type="ECO:0008006" key="16">
    <source>
        <dbReference type="Google" id="ProtNLM"/>
    </source>
</evidence>
<evidence type="ECO:0000256" key="2">
    <source>
        <dbReference type="ARBA" id="ARBA00005189"/>
    </source>
</evidence>
<dbReference type="GO" id="GO:0106245">
    <property type="term" value="F:L-serine-phosphatidylethanolamine phosphatidyltransferase activity"/>
    <property type="evidence" value="ECO:0007669"/>
    <property type="project" value="InterPro"/>
</dbReference>
<dbReference type="OrthoDB" id="10265393at2759"/>
<proteinExistence type="predicted"/>
<evidence type="ECO:0000256" key="11">
    <source>
        <dbReference type="ARBA" id="ARBA00023264"/>
    </source>
</evidence>
<evidence type="ECO:0000256" key="10">
    <source>
        <dbReference type="ARBA" id="ARBA00023209"/>
    </source>
</evidence>
<keyword evidence="10" id="KW-0594">Phospholipid biosynthesis</keyword>
<keyword evidence="7 13" id="KW-1133">Transmembrane helix</keyword>
<feature type="transmembrane region" description="Helical" evidence="13">
    <location>
        <begin position="52"/>
        <end position="72"/>
    </location>
</feature>
<feature type="transmembrane region" description="Helical" evidence="13">
    <location>
        <begin position="87"/>
        <end position="108"/>
    </location>
</feature>
<accession>A0A8J8NPW3</accession>
<protein>
    <recommendedName>
        <fullName evidence="16">Phosphatidylserine synthase</fullName>
    </recommendedName>
</protein>
<keyword evidence="15" id="KW-1185">Reference proteome</keyword>
<keyword evidence="8" id="KW-0443">Lipid metabolism</keyword>
<feature type="transmembrane region" description="Helical" evidence="13">
    <location>
        <begin position="378"/>
        <end position="399"/>
    </location>
</feature>
<comment type="pathway">
    <text evidence="2">Lipid metabolism.</text>
</comment>
<evidence type="ECO:0000313" key="14">
    <source>
        <dbReference type="EMBL" id="TNV79732.1"/>
    </source>
</evidence>
<evidence type="ECO:0000256" key="9">
    <source>
        <dbReference type="ARBA" id="ARBA00023136"/>
    </source>
</evidence>
<dbReference type="Proteomes" id="UP000785679">
    <property type="component" value="Unassembled WGS sequence"/>
</dbReference>
<evidence type="ECO:0000313" key="15">
    <source>
        <dbReference type="Proteomes" id="UP000785679"/>
    </source>
</evidence>
<evidence type="ECO:0000256" key="13">
    <source>
        <dbReference type="SAM" id="Phobius"/>
    </source>
</evidence>
<keyword evidence="9 13" id="KW-0472">Membrane</keyword>